<feature type="active site" description="Nucleophile" evidence="5">
    <location>
        <position position="203"/>
    </location>
</feature>
<dbReference type="Gene3D" id="3.60.20.30">
    <property type="entry name" value="(Glycosyl)asparaginase"/>
    <property type="match status" value="1"/>
</dbReference>
<dbReference type="CDD" id="cd04701">
    <property type="entry name" value="Asparaginase_2"/>
    <property type="match status" value="1"/>
</dbReference>
<keyword evidence="3" id="KW-0068">Autocatalytic cleavage</keyword>
<dbReference type="InterPro" id="IPR029055">
    <property type="entry name" value="Ntn_hydrolases_N"/>
</dbReference>
<keyword evidence="2" id="KW-0378">Hydrolase</keyword>
<gene>
    <name evidence="8" type="ORF">SAMN05421638_0371</name>
</gene>
<keyword evidence="9" id="KW-1185">Reference proteome</keyword>
<evidence type="ECO:0000256" key="4">
    <source>
        <dbReference type="ARBA" id="ARBA00069124"/>
    </source>
</evidence>
<evidence type="ECO:0000256" key="7">
    <source>
        <dbReference type="PIRSR" id="PIRSR600246-3"/>
    </source>
</evidence>
<protein>
    <recommendedName>
        <fullName evidence="4">Isoaspartyl peptidase</fullName>
    </recommendedName>
</protein>
<evidence type="ECO:0000313" key="9">
    <source>
        <dbReference type="Proteomes" id="UP000242560"/>
    </source>
</evidence>
<evidence type="ECO:0000256" key="6">
    <source>
        <dbReference type="PIRSR" id="PIRSR600246-2"/>
    </source>
</evidence>
<evidence type="ECO:0000256" key="3">
    <source>
        <dbReference type="ARBA" id="ARBA00022813"/>
    </source>
</evidence>
<feature type="binding site" evidence="6">
    <location>
        <begin position="253"/>
        <end position="256"/>
    </location>
    <ligand>
        <name>substrate</name>
    </ligand>
</feature>
<organism evidence="8 9">
    <name type="scientific">Kaistella treverensis</name>
    <dbReference type="NCBI Taxonomy" id="631455"/>
    <lineage>
        <taxon>Bacteria</taxon>
        <taxon>Pseudomonadati</taxon>
        <taxon>Bacteroidota</taxon>
        <taxon>Flavobacteriia</taxon>
        <taxon>Flavobacteriales</taxon>
        <taxon>Weeksellaceae</taxon>
        <taxon>Chryseobacterium group</taxon>
        <taxon>Kaistella</taxon>
    </lineage>
</organism>
<dbReference type="PANTHER" id="PTHR10188:SF6">
    <property type="entry name" value="N(4)-(BETA-N-ACETYLGLUCOSAMINYL)-L-ASPARAGINASE"/>
    <property type="match status" value="1"/>
</dbReference>
<feature type="binding site" evidence="6">
    <location>
        <begin position="231"/>
        <end position="234"/>
    </location>
    <ligand>
        <name>substrate</name>
    </ligand>
</feature>
<dbReference type="AlphaFoldDB" id="A0A1I3JTD1"/>
<feature type="site" description="Cleavage; by autolysis" evidence="7">
    <location>
        <begin position="202"/>
        <end position="203"/>
    </location>
</feature>
<dbReference type="GO" id="GO:0016811">
    <property type="term" value="F:hydrolase activity, acting on carbon-nitrogen (but not peptide) bonds, in linear amides"/>
    <property type="evidence" value="ECO:0007669"/>
    <property type="project" value="UniProtKB-ARBA"/>
</dbReference>
<dbReference type="Proteomes" id="UP000242560">
    <property type="component" value="Unassembled WGS sequence"/>
</dbReference>
<dbReference type="InterPro" id="IPR000246">
    <property type="entry name" value="Peptidase_T2"/>
</dbReference>
<dbReference type="GO" id="GO:0008233">
    <property type="term" value="F:peptidase activity"/>
    <property type="evidence" value="ECO:0007669"/>
    <property type="project" value="UniProtKB-KW"/>
</dbReference>
<dbReference type="PANTHER" id="PTHR10188">
    <property type="entry name" value="L-ASPARAGINASE"/>
    <property type="match status" value="1"/>
</dbReference>
<dbReference type="FunFam" id="3.60.20.30:FF:000001">
    <property type="entry name" value="Isoaspartyl peptidase/L-asparaginase"/>
    <property type="match status" value="1"/>
</dbReference>
<accession>A0A1I3JTD1</accession>
<proteinExistence type="predicted"/>
<dbReference type="RefSeq" id="WP_089818133.1">
    <property type="nucleotide sequence ID" value="NZ_FORQ01000001.1"/>
</dbReference>
<evidence type="ECO:0000256" key="2">
    <source>
        <dbReference type="ARBA" id="ARBA00022801"/>
    </source>
</evidence>
<name>A0A1I3JTD1_9FLAO</name>
<reference evidence="9" key="1">
    <citation type="submission" date="2016-10" db="EMBL/GenBank/DDBJ databases">
        <authorList>
            <person name="Varghese N."/>
            <person name="Submissions S."/>
        </authorList>
    </citation>
    <scope>NUCLEOTIDE SEQUENCE [LARGE SCALE GENOMIC DNA]</scope>
    <source>
        <strain evidence="9">DSM 22251</strain>
    </source>
</reference>
<dbReference type="EMBL" id="FORQ01000001">
    <property type="protein sequence ID" value="SFI63463.1"/>
    <property type="molecule type" value="Genomic_DNA"/>
</dbReference>
<dbReference type="Pfam" id="PF01112">
    <property type="entry name" value="Asparaginase_2"/>
    <property type="match status" value="1"/>
</dbReference>
<evidence type="ECO:0000256" key="5">
    <source>
        <dbReference type="PIRSR" id="PIRSR600246-1"/>
    </source>
</evidence>
<dbReference type="SUPFAM" id="SSF56235">
    <property type="entry name" value="N-terminal nucleophile aminohydrolases (Ntn hydrolases)"/>
    <property type="match status" value="1"/>
</dbReference>
<evidence type="ECO:0000313" key="8">
    <source>
        <dbReference type="EMBL" id="SFI63463.1"/>
    </source>
</evidence>
<dbReference type="GO" id="GO:0006508">
    <property type="term" value="P:proteolysis"/>
    <property type="evidence" value="ECO:0007669"/>
    <property type="project" value="UniProtKB-KW"/>
</dbReference>
<sequence>MKKIFLSAFVATSLLLSAQKKYVMVIHGGAGTILKSNMTPEKEKAYAAKLTEALKAGYAEIQNGKTSVNAVAAAIVVMEDSPLFNAGKGAVFTADGTNELDAAVMYGKDKSAGAIAGVHTIKNPIRTAIAVMQKSEHVMLSGAGAEQFAKEQNLEIVDPKYFWTKDRWDGLQKLKEKEKTAKKQPISQNTLPAAYEIDQKFGTVGAVALDKMGNLAAGTSTGGMTNKKYGRIGDAPIIGAGTYANSQVGISATGWGEFFIRSTAARTIAAKIEYQNKDIKTASQETIDEIEKMGGDGGLIALDKDGNIAMPFNTSGMYRGAITQDGEILVEIYK</sequence>
<keyword evidence="1" id="KW-0645">Protease</keyword>
<evidence type="ECO:0000256" key="1">
    <source>
        <dbReference type="ARBA" id="ARBA00022670"/>
    </source>
</evidence>